<dbReference type="SMART" id="SM00710">
    <property type="entry name" value="PbH1"/>
    <property type="match status" value="4"/>
</dbReference>
<sequence>MKKTLFIILLVVFSFPVRAVELNILDFGARRSDSELSTQAIQRAIDSCSAAGGGRVIVPSGTFRTGTLLLRDRVELHLSRNAILLGSDRLEDYPFLDVRFKTRFVDKSYYTGRREILRYRALLFAEGCREIALTGEGCVDGNGGAKPFQLGNDAGSRASLERPILILMIDCREISLRNVRLRNSAYWMQCYLACDGVKVSGIRVFNHCNFNNDGIDIDSRNVWIEDCEFDTDDDAICLKSHDPDRWCEQVVIRNCTVRSNCNGVKLGTGSLGGFRNIRIENIHLRAASRDRIRHWQRTLEHIDHPNTMLSGLAVETVDGGVSENIEAVNLWMEQVQTPIFIKLGNRMSREDTLQTSLRNIRISNVRATSHSRICSSITGWPGHPVENVSLSNIHLRTTGGTPADEVVTSVPECETEYPENNMFGFTLPASGLWARHVAGLHVENACFEICTPDARPDVVLQRVADAGLSRIRTGSESRCAVLRIDSCQRVDCDASLVLSH</sequence>
<dbReference type="InterPro" id="IPR012334">
    <property type="entry name" value="Pectin_lyas_fold"/>
</dbReference>
<dbReference type="Gene3D" id="2.160.20.10">
    <property type="entry name" value="Single-stranded right-handed beta-helix, Pectin lyase-like"/>
    <property type="match status" value="1"/>
</dbReference>
<dbReference type="InterPro" id="IPR000743">
    <property type="entry name" value="Glyco_hydro_28"/>
</dbReference>
<evidence type="ECO:0000256" key="4">
    <source>
        <dbReference type="RuleBase" id="RU361169"/>
    </source>
</evidence>
<dbReference type="PANTHER" id="PTHR31339:SF9">
    <property type="entry name" value="PLASMIN AND FIBRONECTIN-BINDING PROTEIN A"/>
    <property type="match status" value="1"/>
</dbReference>
<organism evidence="5 6">
    <name type="scientific">Candidatus Alistipes intestinigallinarum</name>
    <dbReference type="NCBI Taxonomy" id="2838440"/>
    <lineage>
        <taxon>Bacteria</taxon>
        <taxon>Pseudomonadati</taxon>
        <taxon>Bacteroidota</taxon>
        <taxon>Bacteroidia</taxon>
        <taxon>Bacteroidales</taxon>
        <taxon>Rikenellaceae</taxon>
        <taxon>Alistipes</taxon>
    </lineage>
</organism>
<dbReference type="GO" id="GO:0005975">
    <property type="term" value="P:carbohydrate metabolic process"/>
    <property type="evidence" value="ECO:0007669"/>
    <property type="project" value="InterPro"/>
</dbReference>
<dbReference type="EMBL" id="DXDA01000037">
    <property type="protein sequence ID" value="HIY68690.1"/>
    <property type="molecule type" value="Genomic_DNA"/>
</dbReference>
<evidence type="ECO:0000256" key="2">
    <source>
        <dbReference type="ARBA" id="ARBA00022801"/>
    </source>
</evidence>
<dbReference type="Pfam" id="PF00295">
    <property type="entry name" value="Glyco_hydro_28"/>
    <property type="match status" value="1"/>
</dbReference>
<reference evidence="5" key="1">
    <citation type="journal article" date="2021" name="PeerJ">
        <title>Extensive microbial diversity within the chicken gut microbiome revealed by metagenomics and culture.</title>
        <authorList>
            <person name="Gilroy R."/>
            <person name="Ravi A."/>
            <person name="Getino M."/>
            <person name="Pursley I."/>
            <person name="Horton D.L."/>
            <person name="Alikhan N.F."/>
            <person name="Baker D."/>
            <person name="Gharbi K."/>
            <person name="Hall N."/>
            <person name="Watson M."/>
            <person name="Adriaenssens E.M."/>
            <person name="Foster-Nyarko E."/>
            <person name="Jarju S."/>
            <person name="Secka A."/>
            <person name="Antonio M."/>
            <person name="Oren A."/>
            <person name="Chaudhuri R.R."/>
            <person name="La Ragione R."/>
            <person name="Hildebrand F."/>
            <person name="Pallen M.J."/>
        </authorList>
    </citation>
    <scope>NUCLEOTIDE SEQUENCE</scope>
    <source>
        <strain evidence="5">5134</strain>
    </source>
</reference>
<reference evidence="5" key="2">
    <citation type="submission" date="2021-04" db="EMBL/GenBank/DDBJ databases">
        <authorList>
            <person name="Gilroy R."/>
        </authorList>
    </citation>
    <scope>NUCLEOTIDE SEQUENCE</scope>
    <source>
        <strain evidence="5">5134</strain>
    </source>
</reference>
<evidence type="ECO:0000256" key="3">
    <source>
        <dbReference type="ARBA" id="ARBA00023295"/>
    </source>
</evidence>
<dbReference type="InterPro" id="IPR051801">
    <property type="entry name" value="GH28_Enzymes"/>
</dbReference>
<name>A0A9D2CCK8_9BACT</name>
<dbReference type="InterPro" id="IPR011050">
    <property type="entry name" value="Pectin_lyase_fold/virulence"/>
</dbReference>
<dbReference type="SUPFAM" id="SSF51126">
    <property type="entry name" value="Pectin lyase-like"/>
    <property type="match status" value="1"/>
</dbReference>
<comment type="similarity">
    <text evidence="1 4">Belongs to the glycosyl hydrolase 28 family.</text>
</comment>
<dbReference type="Proteomes" id="UP000886844">
    <property type="component" value="Unassembled WGS sequence"/>
</dbReference>
<comment type="caution">
    <text evidence="5">The sequence shown here is derived from an EMBL/GenBank/DDBJ whole genome shotgun (WGS) entry which is preliminary data.</text>
</comment>
<gene>
    <name evidence="5" type="ORF">H9828_04670</name>
</gene>
<dbReference type="AlphaFoldDB" id="A0A9D2CCK8"/>
<evidence type="ECO:0000313" key="5">
    <source>
        <dbReference type="EMBL" id="HIY68690.1"/>
    </source>
</evidence>
<accession>A0A9D2CCK8</accession>
<keyword evidence="2 4" id="KW-0378">Hydrolase</keyword>
<proteinExistence type="inferred from homology"/>
<protein>
    <submittedName>
        <fullName evidence="5">Glycoside hydrolase family 28 protein</fullName>
    </submittedName>
</protein>
<dbReference type="GO" id="GO:0004650">
    <property type="term" value="F:polygalacturonase activity"/>
    <property type="evidence" value="ECO:0007669"/>
    <property type="project" value="InterPro"/>
</dbReference>
<dbReference type="InterPro" id="IPR006626">
    <property type="entry name" value="PbH1"/>
</dbReference>
<dbReference type="PANTHER" id="PTHR31339">
    <property type="entry name" value="PECTIN LYASE-RELATED"/>
    <property type="match status" value="1"/>
</dbReference>
<evidence type="ECO:0000313" key="6">
    <source>
        <dbReference type="Proteomes" id="UP000886844"/>
    </source>
</evidence>
<keyword evidence="3 4" id="KW-0326">Glycosidase</keyword>
<evidence type="ECO:0000256" key="1">
    <source>
        <dbReference type="ARBA" id="ARBA00008834"/>
    </source>
</evidence>